<dbReference type="CDD" id="cd06850">
    <property type="entry name" value="biotinyl_domain"/>
    <property type="match status" value="1"/>
</dbReference>
<proteinExistence type="predicted"/>
<dbReference type="Pfam" id="PF02626">
    <property type="entry name" value="CT_A_B"/>
    <property type="match status" value="1"/>
</dbReference>
<dbReference type="SMART" id="SM00878">
    <property type="entry name" value="Biotin_carb_C"/>
    <property type="match status" value="1"/>
</dbReference>
<keyword evidence="2" id="KW-0436">Ligase</keyword>
<evidence type="ECO:0000256" key="4">
    <source>
        <dbReference type="ARBA" id="ARBA00022801"/>
    </source>
</evidence>
<organism evidence="11 12">
    <name type="scientific">Tetradesmus obliquus</name>
    <name type="common">Green alga</name>
    <name type="synonym">Acutodesmus obliquus</name>
    <dbReference type="NCBI Taxonomy" id="3088"/>
    <lineage>
        <taxon>Eukaryota</taxon>
        <taxon>Viridiplantae</taxon>
        <taxon>Chlorophyta</taxon>
        <taxon>core chlorophytes</taxon>
        <taxon>Chlorophyceae</taxon>
        <taxon>CS clade</taxon>
        <taxon>Sphaeropleales</taxon>
        <taxon>Scenedesmaceae</taxon>
        <taxon>Tetradesmus</taxon>
    </lineage>
</organism>
<dbReference type="SUPFAM" id="SSF52440">
    <property type="entry name" value="PreATP-grasp domain"/>
    <property type="match status" value="1"/>
</dbReference>
<protein>
    <submittedName>
        <fullName evidence="11">Uncharacterized protein</fullName>
    </submittedName>
</protein>
<name>A0A383VBV1_TETOB</name>
<dbReference type="GO" id="GO:0016787">
    <property type="term" value="F:hydrolase activity"/>
    <property type="evidence" value="ECO:0007669"/>
    <property type="project" value="UniProtKB-KW"/>
</dbReference>
<dbReference type="PROSITE" id="PS00188">
    <property type="entry name" value="BIOTIN"/>
    <property type="match status" value="1"/>
</dbReference>
<reference evidence="11 12" key="1">
    <citation type="submission" date="2016-10" db="EMBL/GenBank/DDBJ databases">
        <authorList>
            <person name="Cai Z."/>
        </authorList>
    </citation>
    <scope>NUCLEOTIDE SEQUENCE [LARGE SCALE GENOMIC DNA]</scope>
</reference>
<dbReference type="Gene3D" id="3.30.470.20">
    <property type="entry name" value="ATP-grasp fold, B domain"/>
    <property type="match status" value="1"/>
</dbReference>
<evidence type="ECO:0000313" key="12">
    <source>
        <dbReference type="Proteomes" id="UP000256970"/>
    </source>
</evidence>
<evidence type="ECO:0000256" key="1">
    <source>
        <dbReference type="ARBA" id="ARBA00001953"/>
    </source>
</evidence>
<evidence type="ECO:0000256" key="3">
    <source>
        <dbReference type="ARBA" id="ARBA00022741"/>
    </source>
</evidence>
<dbReference type="Pfam" id="PF02786">
    <property type="entry name" value="CPSase_L_D2"/>
    <property type="match status" value="1"/>
</dbReference>
<dbReference type="InterPro" id="IPR000089">
    <property type="entry name" value="Biotin_lipoyl"/>
</dbReference>
<dbReference type="Gene3D" id="3.30.1360.40">
    <property type="match status" value="1"/>
</dbReference>
<evidence type="ECO:0000256" key="5">
    <source>
        <dbReference type="ARBA" id="ARBA00022840"/>
    </source>
</evidence>
<dbReference type="PANTHER" id="PTHR18866:SF128">
    <property type="entry name" value="UREA AMIDOLYASE"/>
    <property type="match status" value="1"/>
</dbReference>
<dbReference type="InterPro" id="IPR001882">
    <property type="entry name" value="Biotin_BS"/>
</dbReference>
<dbReference type="InterPro" id="IPR011053">
    <property type="entry name" value="Single_hybrid_motif"/>
</dbReference>
<evidence type="ECO:0000259" key="10">
    <source>
        <dbReference type="PROSITE" id="PS50979"/>
    </source>
</evidence>
<feature type="domain" description="Biotin carboxylation" evidence="10">
    <location>
        <begin position="15"/>
        <end position="463"/>
    </location>
</feature>
<dbReference type="SUPFAM" id="SSF51230">
    <property type="entry name" value="Single hybrid motif"/>
    <property type="match status" value="1"/>
</dbReference>
<dbReference type="PROSITE" id="PS50975">
    <property type="entry name" value="ATP_GRASP"/>
    <property type="match status" value="1"/>
</dbReference>
<feature type="domain" description="Lipoyl-binding" evidence="8">
    <location>
        <begin position="1185"/>
        <end position="1262"/>
    </location>
</feature>
<dbReference type="InterPro" id="IPR011054">
    <property type="entry name" value="Rudment_hybrid_motif"/>
</dbReference>
<evidence type="ECO:0000256" key="6">
    <source>
        <dbReference type="ARBA" id="ARBA00023267"/>
    </source>
</evidence>
<dbReference type="NCBIfam" id="TIGR02712">
    <property type="entry name" value="urea_carbox"/>
    <property type="match status" value="1"/>
</dbReference>
<evidence type="ECO:0000313" key="11">
    <source>
        <dbReference type="EMBL" id="SZX63057.1"/>
    </source>
</evidence>
<keyword evidence="4" id="KW-0378">Hydrolase</keyword>
<feature type="domain" description="ATP-grasp" evidence="9">
    <location>
        <begin position="132"/>
        <end position="330"/>
    </location>
</feature>
<dbReference type="Pfam" id="PF02682">
    <property type="entry name" value="CT_C_D"/>
    <property type="match status" value="1"/>
</dbReference>
<keyword evidence="6" id="KW-0092">Biotin</keyword>
<dbReference type="SMART" id="SM00796">
    <property type="entry name" value="AHS1"/>
    <property type="match status" value="1"/>
</dbReference>
<sequence>MVTETANGTDGYQKPAPKLMVCNRGEVARRVIRTANHHGLETIAIYTEVDALAPHVREAKQAVYLGKNPRDYTNKEKLLQLALDYGVTAIHPGYGFLSENEEFCGAVEAAGIVWLGPSATTLHNFALKHVAREIAEKAGVPVLAGSGLMSCAEDAVAAADKIGYPVLLKATGGGGGRGIFICNNAEEVLSQFSVSQKQGEQFFGNAGVFVEKFIQKAHHIEVQIFGDGQGKVVHLGERECSIQRRHQKVLEETPSPLLDDAHRNELAAAAVRLGTAAAYRSAGTVEFLVDEDTKQFYFLEVNTRLQVEHGITEMVNGNVDIVEWMLRLQLPSFLKPLDLASIETERSGWSIEVRINGENPAKDFQPCPGLLGEVKFPTELDGVRVDSWVEAGTEISPFYDSLLAKLMVFAPTRDLAVKKMKEALAGTVLKGVPNNLEFLRALVEDPRFAAGDTTTKFLEDFHFSPRVIEVVMPGLQTSVQDWPGRTQLWHVGVPPSGPMDSLHARLANALVGNASDAAVLEFGLTGPTLKFHCDCLVALTGAVFEASLGGSPVPWNASFAVASGQELRLGQVDSATGVRGYLAVAGGVDVPLYLGSRSTFPNGNFGGYQGRYLRPGDSLPIGAAPTGLKPLALPQGWREKYAGAVHEVSREENTVVVGVLPGPHANPDYFTNDSIDVFYSSPYQVHYNSNRLGVRLNGPRPTWTRTDGGEGGSHPSNVHDHTYAIGTVNFTGDMPVILMVDGPSLGGFVCAATIVSTELWKIGQVRPNDNIRFKAITLEEAFKAITMTDALVNTLTDLARGATTLEAAEASLAGLKPEVPVMPPTAPVLVRQEATEGHPGLLVRLAGDRYVQVEYGPMELDLNLRARIHCLEQQLAARNVAGLVETNAGVRSVMIEYDARKLSLPSLLGLISSADAHIGDVAHMVLPSRVVHLPMAFEERWTAEALQKYMKSARAEAPYLPSNIQYIANNNGLESKEDVRRIVFEASYLVLGLGDVYLGAPCAVPVNPMHRLVTSKMNPARTFTHEGTVGIGGSYMCIYPMDSPGGYQLVGRTLPIWNSFGRAGPFTAQKPWLLEFFDQVRFFEVSESELEDLRERFKNGQYNIDIEHKTFSMAQYNDMLATMPDEIAAWKAQQRTAMGVQLQLEEESLARLEAAAAAKAAEGGESSVHGVRQGIGNLLEEDEDEKVFDAPGLVKVAAAFTANVWDIKVAVGDEVSKDQTLMVLEAMKMESPVVAPVAGKVAALRVVQGAMTHAGQLLVVIEEAK</sequence>
<dbReference type="InterPro" id="IPR029000">
    <property type="entry name" value="Cyclophilin-like_dom_sf"/>
</dbReference>
<dbReference type="GO" id="GO:0016874">
    <property type="term" value="F:ligase activity"/>
    <property type="evidence" value="ECO:0007669"/>
    <property type="project" value="UniProtKB-KW"/>
</dbReference>
<dbReference type="InterPro" id="IPR016185">
    <property type="entry name" value="PreATP-grasp_dom_sf"/>
</dbReference>
<dbReference type="PROSITE" id="PS00866">
    <property type="entry name" value="CPSASE_1"/>
    <property type="match status" value="1"/>
</dbReference>
<dbReference type="Pfam" id="PF00289">
    <property type="entry name" value="Biotin_carb_N"/>
    <property type="match status" value="1"/>
</dbReference>
<dbReference type="SUPFAM" id="SSF56059">
    <property type="entry name" value="Glutathione synthetase ATP-binding domain-like"/>
    <property type="match status" value="1"/>
</dbReference>
<keyword evidence="3 7" id="KW-0547">Nucleotide-binding</keyword>
<dbReference type="InterPro" id="IPR003778">
    <property type="entry name" value="CT_A_B"/>
</dbReference>
<dbReference type="InterPro" id="IPR005482">
    <property type="entry name" value="Biotin_COase_C"/>
</dbReference>
<dbReference type="InterPro" id="IPR003833">
    <property type="entry name" value="CT_C_D"/>
</dbReference>
<dbReference type="AlphaFoldDB" id="A0A383VBV1"/>
<dbReference type="InterPro" id="IPR011764">
    <property type="entry name" value="Biotin_carboxylation_dom"/>
</dbReference>
<comment type="cofactor">
    <cofactor evidence="1">
        <name>biotin</name>
        <dbReference type="ChEBI" id="CHEBI:57586"/>
    </cofactor>
</comment>
<evidence type="ECO:0000259" key="9">
    <source>
        <dbReference type="PROSITE" id="PS50975"/>
    </source>
</evidence>
<gene>
    <name evidence="11" type="ORF">BQ4739_LOCUS3621</name>
</gene>
<dbReference type="Proteomes" id="UP000256970">
    <property type="component" value="Unassembled WGS sequence"/>
</dbReference>
<dbReference type="Gene3D" id="2.40.100.10">
    <property type="entry name" value="Cyclophilin-like"/>
    <property type="match status" value="2"/>
</dbReference>
<dbReference type="PROSITE" id="PS50968">
    <property type="entry name" value="BIOTINYL_LIPOYL"/>
    <property type="match status" value="1"/>
</dbReference>
<dbReference type="SUPFAM" id="SSF50891">
    <property type="entry name" value="Cyclophilin-like"/>
    <property type="match status" value="2"/>
</dbReference>
<dbReference type="InterPro" id="IPR005481">
    <property type="entry name" value="BC-like_N"/>
</dbReference>
<dbReference type="SUPFAM" id="SSF160467">
    <property type="entry name" value="PH0987 N-terminal domain-like"/>
    <property type="match status" value="1"/>
</dbReference>
<dbReference type="PROSITE" id="PS00867">
    <property type="entry name" value="CPSASE_2"/>
    <property type="match status" value="1"/>
</dbReference>
<keyword evidence="12" id="KW-1185">Reference proteome</keyword>
<evidence type="ECO:0000256" key="2">
    <source>
        <dbReference type="ARBA" id="ARBA00022598"/>
    </source>
</evidence>
<dbReference type="EMBL" id="FNXT01000282">
    <property type="protein sequence ID" value="SZX63057.1"/>
    <property type="molecule type" value="Genomic_DNA"/>
</dbReference>
<dbReference type="Pfam" id="PF00364">
    <property type="entry name" value="Biotin_lipoyl"/>
    <property type="match status" value="1"/>
</dbReference>
<keyword evidence="5 7" id="KW-0067">ATP-binding</keyword>
<dbReference type="Gene3D" id="2.40.50.100">
    <property type="match status" value="1"/>
</dbReference>
<dbReference type="SMART" id="SM00797">
    <property type="entry name" value="AHS2"/>
    <property type="match status" value="1"/>
</dbReference>
<dbReference type="PANTHER" id="PTHR18866">
    <property type="entry name" value="CARBOXYLASE:PYRUVATE/ACETYL-COA/PROPIONYL-COA CARBOXYLASE"/>
    <property type="match status" value="1"/>
</dbReference>
<accession>A0A383VBV1</accession>
<dbReference type="InterPro" id="IPR050856">
    <property type="entry name" value="Biotin_carboxylase_complex"/>
</dbReference>
<dbReference type="InterPro" id="IPR014084">
    <property type="entry name" value="Urea_COase"/>
</dbReference>
<evidence type="ECO:0000259" key="8">
    <source>
        <dbReference type="PROSITE" id="PS50968"/>
    </source>
</evidence>
<evidence type="ECO:0000256" key="7">
    <source>
        <dbReference type="PROSITE-ProRule" id="PRU00409"/>
    </source>
</evidence>
<dbReference type="SUPFAM" id="SSF51246">
    <property type="entry name" value="Rudiment single hybrid motif"/>
    <property type="match status" value="1"/>
</dbReference>
<dbReference type="GO" id="GO:0046872">
    <property type="term" value="F:metal ion binding"/>
    <property type="evidence" value="ECO:0007669"/>
    <property type="project" value="InterPro"/>
</dbReference>
<dbReference type="GO" id="GO:0005524">
    <property type="term" value="F:ATP binding"/>
    <property type="evidence" value="ECO:0007669"/>
    <property type="project" value="UniProtKB-UniRule"/>
</dbReference>
<dbReference type="NCBIfam" id="TIGR00724">
    <property type="entry name" value="urea_amlyse_rel"/>
    <property type="match status" value="1"/>
</dbReference>
<dbReference type="InterPro" id="IPR011761">
    <property type="entry name" value="ATP-grasp"/>
</dbReference>
<dbReference type="STRING" id="3088.A0A383VBV1"/>
<dbReference type="Pfam" id="PF02785">
    <property type="entry name" value="Biotin_carb_C"/>
    <property type="match status" value="1"/>
</dbReference>
<dbReference type="PROSITE" id="PS50979">
    <property type="entry name" value="BC"/>
    <property type="match status" value="1"/>
</dbReference>
<dbReference type="InterPro" id="IPR005479">
    <property type="entry name" value="CPAse_ATP-bd"/>
</dbReference>